<dbReference type="AlphaFoldDB" id="A0A699XJ10"/>
<protein>
    <submittedName>
        <fullName evidence="1">Uncharacterized protein</fullName>
    </submittedName>
</protein>
<sequence>ADVERAVGALGEATGAVVGAARSGFLSRAREVIGKNLPLAAGLAIREGLERHHVAGLRLGRTVPGTVEGDESAVAVLGREHGAGVEQQAVG</sequence>
<gene>
    <name evidence="1" type="ORF">Tci_928453</name>
</gene>
<feature type="non-terminal residue" evidence="1">
    <location>
        <position position="1"/>
    </location>
</feature>
<accession>A0A699XJ10</accession>
<proteinExistence type="predicted"/>
<comment type="caution">
    <text evidence="1">The sequence shown here is derived from an EMBL/GenBank/DDBJ whole genome shotgun (WGS) entry which is preliminary data.</text>
</comment>
<name>A0A699XJ10_TANCI</name>
<reference evidence="1" key="1">
    <citation type="journal article" date="2019" name="Sci. Rep.">
        <title>Draft genome of Tanacetum cinerariifolium, the natural source of mosquito coil.</title>
        <authorList>
            <person name="Yamashiro T."/>
            <person name="Shiraishi A."/>
            <person name="Satake H."/>
            <person name="Nakayama K."/>
        </authorList>
    </citation>
    <scope>NUCLEOTIDE SEQUENCE</scope>
</reference>
<feature type="non-terminal residue" evidence="1">
    <location>
        <position position="91"/>
    </location>
</feature>
<organism evidence="1">
    <name type="scientific">Tanacetum cinerariifolium</name>
    <name type="common">Dalmatian daisy</name>
    <name type="synonym">Chrysanthemum cinerariifolium</name>
    <dbReference type="NCBI Taxonomy" id="118510"/>
    <lineage>
        <taxon>Eukaryota</taxon>
        <taxon>Viridiplantae</taxon>
        <taxon>Streptophyta</taxon>
        <taxon>Embryophyta</taxon>
        <taxon>Tracheophyta</taxon>
        <taxon>Spermatophyta</taxon>
        <taxon>Magnoliopsida</taxon>
        <taxon>eudicotyledons</taxon>
        <taxon>Gunneridae</taxon>
        <taxon>Pentapetalae</taxon>
        <taxon>asterids</taxon>
        <taxon>campanulids</taxon>
        <taxon>Asterales</taxon>
        <taxon>Asteraceae</taxon>
        <taxon>Asteroideae</taxon>
        <taxon>Anthemideae</taxon>
        <taxon>Anthemidinae</taxon>
        <taxon>Tanacetum</taxon>
    </lineage>
</organism>
<evidence type="ECO:0000313" key="1">
    <source>
        <dbReference type="EMBL" id="GFD56484.1"/>
    </source>
</evidence>
<dbReference type="EMBL" id="BKCJ011830002">
    <property type="protein sequence ID" value="GFD56484.1"/>
    <property type="molecule type" value="Genomic_DNA"/>
</dbReference>